<accession>A0A212DIU2</accession>
<evidence type="ECO:0000313" key="2">
    <source>
        <dbReference type="EMBL" id="OWK18074.1"/>
    </source>
</evidence>
<name>A0A212DIU2_CEREH</name>
<dbReference type="EMBL" id="MKHE01000001">
    <property type="protein sequence ID" value="OWK18074.1"/>
    <property type="molecule type" value="Genomic_DNA"/>
</dbReference>
<comment type="caution">
    <text evidence="2">The sequence shown here is derived from an EMBL/GenBank/DDBJ whole genome shotgun (WGS) entry which is preliminary data.</text>
</comment>
<reference evidence="2 3" key="1">
    <citation type="journal article" date="2018" name="Mol. Genet. Genomics">
        <title>The red deer Cervus elaphus genome CerEla1.0: sequencing, annotating, genes, and chromosomes.</title>
        <authorList>
            <person name="Bana N.A."/>
            <person name="Nyiri A."/>
            <person name="Nagy J."/>
            <person name="Frank K."/>
            <person name="Nagy T."/>
            <person name="Steger V."/>
            <person name="Schiller M."/>
            <person name="Lakatos P."/>
            <person name="Sugar L."/>
            <person name="Horn P."/>
            <person name="Barta E."/>
            <person name="Orosz L."/>
        </authorList>
    </citation>
    <scope>NUCLEOTIDE SEQUENCE [LARGE SCALE GENOMIC DNA]</scope>
    <source>
        <strain evidence="2">Hungarian</strain>
    </source>
</reference>
<evidence type="ECO:0000313" key="3">
    <source>
        <dbReference type="Proteomes" id="UP000242450"/>
    </source>
</evidence>
<gene>
    <name evidence="2" type="ORF">Celaphus_00008875</name>
</gene>
<organism evidence="2 3">
    <name type="scientific">Cervus elaphus hippelaphus</name>
    <name type="common">European red deer</name>
    <dbReference type="NCBI Taxonomy" id="46360"/>
    <lineage>
        <taxon>Eukaryota</taxon>
        <taxon>Metazoa</taxon>
        <taxon>Chordata</taxon>
        <taxon>Craniata</taxon>
        <taxon>Vertebrata</taxon>
        <taxon>Euteleostomi</taxon>
        <taxon>Mammalia</taxon>
        <taxon>Eutheria</taxon>
        <taxon>Laurasiatheria</taxon>
        <taxon>Artiodactyla</taxon>
        <taxon>Ruminantia</taxon>
        <taxon>Pecora</taxon>
        <taxon>Cervidae</taxon>
        <taxon>Cervinae</taxon>
        <taxon>Cervus</taxon>
    </lineage>
</organism>
<dbReference type="Proteomes" id="UP000242450">
    <property type="component" value="Chromosome 1"/>
</dbReference>
<evidence type="ECO:0000256" key="1">
    <source>
        <dbReference type="SAM" id="MobiDB-lite"/>
    </source>
</evidence>
<feature type="region of interest" description="Disordered" evidence="1">
    <location>
        <begin position="39"/>
        <end position="63"/>
    </location>
</feature>
<protein>
    <submittedName>
        <fullName evidence="2">Uncharacterized protein</fullName>
    </submittedName>
</protein>
<sequence>MTSTAVTARCASIEAANLSSLQCRGSAAASHYTRRRAMGISRDNWHKRRKTGGKRKPYHKKRKRSVTLQWKDITLLVPWIHEVHEKAQVCDRLNVKMWRIFARASVPWSRPALQAKAC</sequence>
<dbReference type="AlphaFoldDB" id="A0A212DIU2"/>
<keyword evidence="3" id="KW-1185">Reference proteome</keyword>
<proteinExistence type="predicted"/>
<feature type="compositionally biased region" description="Basic residues" evidence="1">
    <location>
        <begin position="45"/>
        <end position="63"/>
    </location>
</feature>